<evidence type="ECO:0000313" key="4">
    <source>
        <dbReference type="EMBL" id="KAK8057071.1"/>
    </source>
</evidence>
<comment type="caution">
    <text evidence="4">The sequence shown here is derived from an EMBL/GenBank/DDBJ whole genome shotgun (WGS) entry which is preliminary data.</text>
</comment>
<dbReference type="InterPro" id="IPR005103">
    <property type="entry name" value="AA9_LPMO"/>
</dbReference>
<proteinExistence type="predicted"/>
<protein>
    <recommendedName>
        <fullName evidence="3">Auxiliary Activity family 9 catalytic domain-containing protein</fullName>
    </recommendedName>
</protein>
<evidence type="ECO:0000259" key="3">
    <source>
        <dbReference type="Pfam" id="PF03443"/>
    </source>
</evidence>
<dbReference type="EMBL" id="JAQQWM010000007">
    <property type="protein sequence ID" value="KAK8057071.1"/>
    <property type="molecule type" value="Genomic_DNA"/>
</dbReference>
<evidence type="ECO:0000313" key="5">
    <source>
        <dbReference type="Proteomes" id="UP001446871"/>
    </source>
</evidence>
<name>A0ABR1UDX5_9PEZI</name>
<reference evidence="4 5" key="1">
    <citation type="submission" date="2023-01" db="EMBL/GenBank/DDBJ databases">
        <title>Analysis of 21 Apiospora genomes using comparative genomics revels a genus with tremendous synthesis potential of carbohydrate active enzymes and secondary metabolites.</title>
        <authorList>
            <person name="Sorensen T."/>
        </authorList>
    </citation>
    <scope>NUCLEOTIDE SEQUENCE [LARGE SCALE GENOMIC DNA]</scope>
    <source>
        <strain evidence="4 5">CBS 83171</strain>
    </source>
</reference>
<evidence type="ECO:0000256" key="2">
    <source>
        <dbReference type="SAM" id="SignalP"/>
    </source>
</evidence>
<organism evidence="4 5">
    <name type="scientific">Apiospora saccharicola</name>
    <dbReference type="NCBI Taxonomy" id="335842"/>
    <lineage>
        <taxon>Eukaryota</taxon>
        <taxon>Fungi</taxon>
        <taxon>Dikarya</taxon>
        <taxon>Ascomycota</taxon>
        <taxon>Pezizomycotina</taxon>
        <taxon>Sordariomycetes</taxon>
        <taxon>Xylariomycetidae</taxon>
        <taxon>Amphisphaeriales</taxon>
        <taxon>Apiosporaceae</taxon>
        <taxon>Apiospora</taxon>
    </lineage>
</organism>
<dbReference type="PANTHER" id="PTHR36182:SF2">
    <property type="entry name" value="LYTIC POLYSACCHARIDE MONOOXYGENASE"/>
    <property type="match status" value="1"/>
</dbReference>
<accession>A0ABR1UDX5</accession>
<feature type="domain" description="Auxiliary Activity family 9 catalytic" evidence="3">
    <location>
        <begin position="33"/>
        <end position="169"/>
    </location>
</feature>
<feature type="signal peptide" evidence="2">
    <location>
        <begin position="1"/>
        <end position="21"/>
    </location>
</feature>
<feature type="compositionally biased region" description="Low complexity" evidence="1">
    <location>
        <begin position="306"/>
        <end position="331"/>
    </location>
</feature>
<feature type="chain" id="PRO_5045909755" description="Auxiliary Activity family 9 catalytic domain-containing protein" evidence="2">
    <location>
        <begin position="22"/>
        <end position="417"/>
    </location>
</feature>
<dbReference type="Gene3D" id="2.70.50.70">
    <property type="match status" value="1"/>
</dbReference>
<dbReference type="PANTHER" id="PTHR36182">
    <property type="entry name" value="PROTEIN, PUTATIVE (AFU_ORTHOLOGUE AFUA_6G10930)-RELATED"/>
    <property type="match status" value="1"/>
</dbReference>
<feature type="region of interest" description="Disordered" evidence="1">
    <location>
        <begin position="26"/>
        <end position="45"/>
    </location>
</feature>
<dbReference type="Proteomes" id="UP001446871">
    <property type="component" value="Unassembled WGS sequence"/>
</dbReference>
<feature type="region of interest" description="Disordered" evidence="1">
    <location>
        <begin position="240"/>
        <end position="267"/>
    </location>
</feature>
<keyword evidence="2" id="KW-0732">Signal</keyword>
<keyword evidence="5" id="KW-1185">Reference proteome</keyword>
<sequence>MGRFTSYAATLAATLAATASGHMIMKSPSPIGNPDNSPLSSDGSNFPCKVTGDPATFYAKGEVTKVQAGAKQSLTFTGSAVHGGGSCQLAITTDKQPSASTQWSVIQSIEGGCPSKDGNGPSEYDFTIPDSVPSGDYIFAWTWISKMSGGPEYYMNCAKLQVEGGGNKRSIDTRAEDMPNLFVANLASVNTCKSREGGSSVDVLFPVPGPNVVKPGSSNTFSKAIGDQCFPKGGSAKGLLAGGNAPSNGGGDSAPAPSAPAVTSSAAAAKPTAPGGVFVTMPNGGAGGAGGAATSTAAASKPTTSVAAPAAPSAPAAAPSAPAAAPSAPAAPAAPKPSTPTTPGAGAGSGSSQGAMSGKCTTEGQFNCVGEQFQQCASGAWTSLQAMAAGTKCAPGLSTSLWVPSRRLRRGTRAAAL</sequence>
<dbReference type="Pfam" id="PF03443">
    <property type="entry name" value="AA9"/>
    <property type="match status" value="1"/>
</dbReference>
<evidence type="ECO:0000256" key="1">
    <source>
        <dbReference type="SAM" id="MobiDB-lite"/>
    </source>
</evidence>
<feature type="compositionally biased region" description="Polar residues" evidence="1">
    <location>
        <begin position="34"/>
        <end position="44"/>
    </location>
</feature>
<feature type="region of interest" description="Disordered" evidence="1">
    <location>
        <begin position="306"/>
        <end position="359"/>
    </location>
</feature>
<gene>
    <name evidence="4" type="ORF">PG996_011008</name>
</gene>